<evidence type="ECO:0000313" key="5">
    <source>
        <dbReference type="EMBL" id="BDV41351.1"/>
    </source>
</evidence>
<feature type="binding site" evidence="2">
    <location>
        <position position="32"/>
    </location>
    <ligand>
        <name>Mg(2+)</name>
        <dbReference type="ChEBI" id="CHEBI:18420"/>
        <label>3</label>
    </ligand>
</feature>
<comment type="pathway">
    <text evidence="2">Cofactor biosynthesis; thiamine diphosphate biosynthesis; thiamine diphosphate from thiamine phosphate: step 1/1.</text>
</comment>
<accession>A0ABM8EG25</accession>
<feature type="domain" description="PurM-like N-terminal" evidence="3">
    <location>
        <begin position="30"/>
        <end position="142"/>
    </location>
</feature>
<gene>
    <name evidence="2 5" type="primary">thiL</name>
    <name evidence="5" type="ORF">GURASL_02740</name>
</gene>
<dbReference type="InterPro" id="IPR006283">
    <property type="entry name" value="ThiL-like"/>
</dbReference>
<dbReference type="NCBIfam" id="TIGR01379">
    <property type="entry name" value="thiL"/>
    <property type="match status" value="1"/>
</dbReference>
<dbReference type="InterPro" id="IPR010918">
    <property type="entry name" value="PurM-like_C_dom"/>
</dbReference>
<dbReference type="GO" id="GO:0016301">
    <property type="term" value="F:kinase activity"/>
    <property type="evidence" value="ECO:0007669"/>
    <property type="project" value="UniProtKB-KW"/>
</dbReference>
<keyword evidence="2" id="KW-0547">Nucleotide-binding</keyword>
<feature type="binding site" evidence="2">
    <location>
        <position position="56"/>
    </location>
    <ligand>
        <name>substrate</name>
    </ligand>
</feature>
<feature type="binding site" evidence="2">
    <location>
        <position position="48"/>
    </location>
    <ligand>
        <name>Mg(2+)</name>
        <dbReference type="ChEBI" id="CHEBI:18420"/>
        <label>1</label>
    </ligand>
</feature>
<feature type="binding site" evidence="2">
    <location>
        <position position="78"/>
    </location>
    <ligand>
        <name>Mg(2+)</name>
        <dbReference type="ChEBI" id="CHEBI:18420"/>
        <label>4</label>
    </ligand>
</feature>
<dbReference type="RefSeq" id="WP_282001331.1">
    <property type="nucleotide sequence ID" value="NZ_AP027151.1"/>
</dbReference>
<feature type="binding site" evidence="2">
    <location>
        <begin position="125"/>
        <end position="126"/>
    </location>
    <ligand>
        <name>ATP</name>
        <dbReference type="ChEBI" id="CHEBI:30616"/>
    </ligand>
</feature>
<evidence type="ECO:0000259" key="3">
    <source>
        <dbReference type="Pfam" id="PF00586"/>
    </source>
</evidence>
<keyword evidence="2 5" id="KW-0418">Kinase</keyword>
<dbReference type="PANTHER" id="PTHR30270">
    <property type="entry name" value="THIAMINE-MONOPHOSPHATE KINASE"/>
    <property type="match status" value="1"/>
</dbReference>
<dbReference type="Pfam" id="PF00586">
    <property type="entry name" value="AIRS"/>
    <property type="match status" value="1"/>
</dbReference>
<comment type="catalytic activity">
    <reaction evidence="2">
        <text>thiamine phosphate + ATP = thiamine diphosphate + ADP</text>
        <dbReference type="Rhea" id="RHEA:15913"/>
        <dbReference type="ChEBI" id="CHEBI:30616"/>
        <dbReference type="ChEBI" id="CHEBI:37575"/>
        <dbReference type="ChEBI" id="CHEBI:58937"/>
        <dbReference type="ChEBI" id="CHEBI:456216"/>
        <dbReference type="EC" id="2.7.4.16"/>
    </reaction>
</comment>
<comment type="caution">
    <text evidence="2">Lacks conserved residue(s) required for the propagation of feature annotation.</text>
</comment>
<keyword evidence="2" id="KW-0067">ATP-binding</keyword>
<comment type="similarity">
    <text evidence="2">Belongs to the thiamine-monophosphate kinase family.</text>
</comment>
<dbReference type="EMBL" id="AP027151">
    <property type="protein sequence ID" value="BDV41351.1"/>
    <property type="molecule type" value="Genomic_DNA"/>
</dbReference>
<evidence type="ECO:0000256" key="1">
    <source>
        <dbReference type="ARBA" id="ARBA00022977"/>
    </source>
</evidence>
<dbReference type="Gene3D" id="3.90.650.10">
    <property type="entry name" value="PurM-like C-terminal domain"/>
    <property type="match status" value="1"/>
</dbReference>
<comment type="function">
    <text evidence="2">Catalyzes the ATP-dependent phosphorylation of thiamine-monophosphate (TMP) to form thiamine-pyrophosphate (TPP), the active form of vitamin B1.</text>
</comment>
<feature type="binding site" evidence="2">
    <location>
        <position position="152"/>
    </location>
    <ligand>
        <name>ATP</name>
        <dbReference type="ChEBI" id="CHEBI:30616"/>
    </ligand>
</feature>
<evidence type="ECO:0000256" key="2">
    <source>
        <dbReference type="HAMAP-Rule" id="MF_02128"/>
    </source>
</evidence>
<feature type="binding site" evidence="2">
    <location>
        <position position="47"/>
    </location>
    <ligand>
        <name>Mg(2+)</name>
        <dbReference type="ChEBI" id="CHEBI:18420"/>
        <label>4</label>
    </ligand>
</feature>
<feature type="binding site" evidence="2">
    <location>
        <position position="267"/>
    </location>
    <ligand>
        <name>substrate</name>
    </ligand>
</feature>
<dbReference type="InterPro" id="IPR036676">
    <property type="entry name" value="PurM-like_C_sf"/>
</dbReference>
<comment type="miscellaneous">
    <text evidence="2">Reaction mechanism of ThiL seems to utilize a direct, inline transfer of the gamma-phosphate of ATP to TMP rather than a phosphorylated enzyme intermediate.</text>
</comment>
<feature type="binding site" evidence="2">
    <location>
        <position position="49"/>
    </location>
    <ligand>
        <name>Mg(2+)</name>
        <dbReference type="ChEBI" id="CHEBI:18420"/>
        <label>2</label>
    </ligand>
</feature>
<feature type="domain" description="PurM-like C-terminal" evidence="4">
    <location>
        <begin position="156"/>
        <end position="308"/>
    </location>
</feature>
<feature type="binding site" evidence="2">
    <location>
        <position position="126"/>
    </location>
    <ligand>
        <name>Mg(2+)</name>
        <dbReference type="ChEBI" id="CHEBI:18420"/>
        <label>1</label>
    </ligand>
</feature>
<dbReference type="CDD" id="cd02194">
    <property type="entry name" value="ThiL"/>
    <property type="match status" value="1"/>
</dbReference>
<feature type="binding site" evidence="2">
    <location>
        <position position="324"/>
    </location>
    <ligand>
        <name>substrate</name>
    </ligand>
</feature>
<dbReference type="EC" id="2.7.4.16" evidence="2"/>
<protein>
    <recommendedName>
        <fullName evidence="2">Thiamine-monophosphate kinase</fullName>
        <shortName evidence="2">TMP kinase</shortName>
        <shortName evidence="2">Thiamine-phosphate kinase</shortName>
        <ecNumber evidence="2">2.7.4.16</ecNumber>
    </recommendedName>
</protein>
<dbReference type="HAMAP" id="MF_02128">
    <property type="entry name" value="TMP_kinase"/>
    <property type="match status" value="1"/>
</dbReference>
<keyword evidence="2" id="KW-0479">Metal-binding</keyword>
<evidence type="ECO:0000259" key="4">
    <source>
        <dbReference type="Pfam" id="PF02769"/>
    </source>
</evidence>
<reference evidence="5 6" key="1">
    <citation type="submission" date="2022-12" db="EMBL/GenBank/DDBJ databases">
        <title>Polyphasic characterization of Geotalea uranireducens NIT-SL11 newly isolated from a complex of sewage sludge and microbially reduced graphene oxide.</title>
        <authorList>
            <person name="Xie L."/>
            <person name="Yoshida N."/>
            <person name="Meng L."/>
        </authorList>
    </citation>
    <scope>NUCLEOTIDE SEQUENCE [LARGE SCALE GENOMIC DNA]</scope>
    <source>
        <strain evidence="5 6">NIT-SL11</strain>
    </source>
</reference>
<feature type="binding site" evidence="2">
    <location>
        <position position="78"/>
    </location>
    <ligand>
        <name>Mg(2+)</name>
        <dbReference type="ChEBI" id="CHEBI:18420"/>
        <label>2</label>
    </ligand>
</feature>
<feature type="binding site" evidence="2">
    <location>
        <position position="217"/>
    </location>
    <ligand>
        <name>Mg(2+)</name>
        <dbReference type="ChEBI" id="CHEBI:18420"/>
        <label>5</label>
    </ligand>
</feature>
<feature type="binding site" evidence="2">
    <location>
        <position position="78"/>
    </location>
    <ligand>
        <name>Mg(2+)</name>
        <dbReference type="ChEBI" id="CHEBI:18420"/>
        <label>3</label>
    </ligand>
</feature>
<evidence type="ECO:0000313" key="6">
    <source>
        <dbReference type="Proteomes" id="UP001317705"/>
    </source>
</evidence>
<keyword evidence="6" id="KW-1185">Reference proteome</keyword>
<feature type="binding site" evidence="2">
    <location>
        <position position="32"/>
    </location>
    <ligand>
        <name>Mg(2+)</name>
        <dbReference type="ChEBI" id="CHEBI:18420"/>
        <label>4</label>
    </ligand>
</feature>
<dbReference type="InterPro" id="IPR036921">
    <property type="entry name" value="PurM-like_N_sf"/>
</dbReference>
<feature type="binding site" evidence="2">
    <location>
        <position position="214"/>
    </location>
    <ligand>
        <name>Mg(2+)</name>
        <dbReference type="ChEBI" id="CHEBI:18420"/>
        <label>3</label>
    </ligand>
</feature>
<dbReference type="Proteomes" id="UP001317705">
    <property type="component" value="Chromosome"/>
</dbReference>
<proteinExistence type="inferred from homology"/>
<feature type="binding site" evidence="2">
    <location>
        <position position="216"/>
    </location>
    <ligand>
        <name>ATP</name>
        <dbReference type="ChEBI" id="CHEBI:30616"/>
    </ligand>
</feature>
<dbReference type="SUPFAM" id="SSF56042">
    <property type="entry name" value="PurM C-terminal domain-like"/>
    <property type="match status" value="1"/>
</dbReference>
<keyword evidence="2" id="KW-0460">Magnesium</keyword>
<keyword evidence="1 2" id="KW-0784">Thiamine biosynthesis</keyword>
<organism evidence="5 6">
    <name type="scientific">Geotalea uraniireducens</name>
    <dbReference type="NCBI Taxonomy" id="351604"/>
    <lineage>
        <taxon>Bacteria</taxon>
        <taxon>Pseudomonadati</taxon>
        <taxon>Thermodesulfobacteriota</taxon>
        <taxon>Desulfuromonadia</taxon>
        <taxon>Geobacterales</taxon>
        <taxon>Geobacteraceae</taxon>
        <taxon>Geotalea</taxon>
    </lineage>
</organism>
<dbReference type="SUPFAM" id="SSF55326">
    <property type="entry name" value="PurM N-terminal domain-like"/>
    <property type="match status" value="1"/>
</dbReference>
<feature type="binding site" evidence="2">
    <location>
        <position position="49"/>
    </location>
    <ligand>
        <name>Mg(2+)</name>
        <dbReference type="ChEBI" id="CHEBI:18420"/>
        <label>1</label>
    </ligand>
</feature>
<dbReference type="PANTHER" id="PTHR30270:SF0">
    <property type="entry name" value="THIAMINE-MONOPHOSPHATE KINASE"/>
    <property type="match status" value="1"/>
</dbReference>
<dbReference type="InterPro" id="IPR016188">
    <property type="entry name" value="PurM-like_N"/>
</dbReference>
<sequence length="330" mass="34377">MKLGEIGEFGFIGRIAARIAEGKGVRVGIGDDAAVTEVQPGYVLLTTSDMLIEQVHFDLAFTDPYRLGKKSLAVNLSDIAAMGGEPRHFLLSLAIPVDLPLEFLDRFIEGVLAMADQYGVILIGGDTCRSSAGLVVSITLHGEQLPDRVVCRAGARPGDAVFVTGTVGDSALGLAQLRQGETAGPAVDRHLDPVPRVRAGIALAEAGFATAMIDISDGLLADLGHIAERSGVGARVDAEQLPISPFFRAAASRLSTDHLALALAGGEDYELLFTAPAPLEERIIDLMAALGVMCRRIGTITAAGSGIVVTGEGGRTLAVPRAGFNHFSGT</sequence>
<name>A0ABM8EG25_9BACT</name>
<dbReference type="Gene3D" id="3.30.1330.10">
    <property type="entry name" value="PurM-like, N-terminal domain"/>
    <property type="match status" value="1"/>
</dbReference>
<keyword evidence="2" id="KW-0808">Transferase</keyword>
<dbReference type="Pfam" id="PF02769">
    <property type="entry name" value="AIRS_C"/>
    <property type="match status" value="1"/>
</dbReference>
<dbReference type="PIRSF" id="PIRSF005303">
    <property type="entry name" value="Thiam_monoph_kin"/>
    <property type="match status" value="1"/>
</dbReference>